<gene>
    <name evidence="4" type="ORF">GCM10007301_52820</name>
</gene>
<proteinExistence type="predicted"/>
<evidence type="ECO:0000256" key="1">
    <source>
        <dbReference type="ARBA" id="ARBA00022729"/>
    </source>
</evidence>
<feature type="signal peptide" evidence="2">
    <location>
        <begin position="1"/>
        <end position="18"/>
    </location>
</feature>
<name>A0A917CFJ6_9HYPH</name>
<dbReference type="InterPro" id="IPR027385">
    <property type="entry name" value="Beta-barrel_OMP"/>
</dbReference>
<keyword evidence="5" id="KW-1185">Reference proteome</keyword>
<reference evidence="4" key="1">
    <citation type="journal article" date="2014" name="Int. J. Syst. Evol. Microbiol.">
        <title>Complete genome sequence of Corynebacterium casei LMG S-19264T (=DSM 44701T), isolated from a smear-ripened cheese.</title>
        <authorList>
            <consortium name="US DOE Joint Genome Institute (JGI-PGF)"/>
            <person name="Walter F."/>
            <person name="Albersmeier A."/>
            <person name="Kalinowski J."/>
            <person name="Ruckert C."/>
        </authorList>
    </citation>
    <scope>NUCLEOTIDE SEQUENCE</scope>
    <source>
        <strain evidence="4">CCM 7897</strain>
    </source>
</reference>
<accession>A0A917CFJ6</accession>
<evidence type="ECO:0000256" key="2">
    <source>
        <dbReference type="SAM" id="SignalP"/>
    </source>
</evidence>
<sequence>MRLVSSVLLLLAATTASAAETENLFKDLPMLGRPGDFSLEAPEVDETESASGFYFRTMLGKSGVKGRISGAARGTADEPTSRLMGIGAGYQFSPWLRGDITVDHANDVSIQRPIGKARFSANSLMANVYWDMFTIGRLTPYVGAGAGFGFTRFNFEPLRGAAAWGQTDINFAWNATAGVGWAISDNWTLDVSYRYAALGQPSFSLMGQPFTVEDAVSHQVRVGVRYSFH</sequence>
<reference evidence="4" key="2">
    <citation type="submission" date="2020-09" db="EMBL/GenBank/DDBJ databases">
        <authorList>
            <person name="Sun Q."/>
            <person name="Sedlacek I."/>
        </authorList>
    </citation>
    <scope>NUCLEOTIDE SEQUENCE</scope>
    <source>
        <strain evidence="4">CCM 7897</strain>
    </source>
</reference>
<dbReference type="RefSeq" id="WP_188583864.1">
    <property type="nucleotide sequence ID" value="NZ_BMCT01000011.1"/>
</dbReference>
<dbReference type="Proteomes" id="UP000606044">
    <property type="component" value="Unassembled WGS sequence"/>
</dbReference>
<keyword evidence="1 2" id="KW-0732">Signal</keyword>
<dbReference type="AlphaFoldDB" id="A0A917CFJ6"/>
<evidence type="ECO:0000259" key="3">
    <source>
        <dbReference type="Pfam" id="PF13505"/>
    </source>
</evidence>
<dbReference type="SUPFAM" id="SSF56925">
    <property type="entry name" value="OMPA-like"/>
    <property type="match status" value="1"/>
</dbReference>
<dbReference type="EMBL" id="BMCT01000011">
    <property type="protein sequence ID" value="GGF86379.1"/>
    <property type="molecule type" value="Genomic_DNA"/>
</dbReference>
<feature type="domain" description="Outer membrane protein beta-barrel" evidence="3">
    <location>
        <begin position="43"/>
        <end position="228"/>
    </location>
</feature>
<comment type="caution">
    <text evidence="4">The sequence shown here is derived from an EMBL/GenBank/DDBJ whole genome shotgun (WGS) entry which is preliminary data.</text>
</comment>
<protein>
    <submittedName>
        <fullName evidence="4">HEAT resistant agglutinin 1 protein</fullName>
    </submittedName>
</protein>
<evidence type="ECO:0000313" key="4">
    <source>
        <dbReference type="EMBL" id="GGF86379.1"/>
    </source>
</evidence>
<dbReference type="InterPro" id="IPR011250">
    <property type="entry name" value="OMP/PagP_B-barrel"/>
</dbReference>
<feature type="chain" id="PRO_5036987685" evidence="2">
    <location>
        <begin position="19"/>
        <end position="229"/>
    </location>
</feature>
<dbReference type="Pfam" id="PF13505">
    <property type="entry name" value="OMP_b-brl"/>
    <property type="match status" value="1"/>
</dbReference>
<organism evidence="4 5">
    <name type="scientific">Azorhizobium oxalatiphilum</name>
    <dbReference type="NCBI Taxonomy" id="980631"/>
    <lineage>
        <taxon>Bacteria</taxon>
        <taxon>Pseudomonadati</taxon>
        <taxon>Pseudomonadota</taxon>
        <taxon>Alphaproteobacteria</taxon>
        <taxon>Hyphomicrobiales</taxon>
        <taxon>Xanthobacteraceae</taxon>
        <taxon>Azorhizobium</taxon>
    </lineage>
</organism>
<dbReference type="Gene3D" id="2.40.160.20">
    <property type="match status" value="1"/>
</dbReference>
<evidence type="ECO:0000313" key="5">
    <source>
        <dbReference type="Proteomes" id="UP000606044"/>
    </source>
</evidence>